<keyword evidence="1" id="KW-0472">Membrane</keyword>
<name>A0A0G4E4B5_PSEFS</name>
<proteinExistence type="predicted"/>
<reference evidence="2" key="2">
    <citation type="submission" date="2015-06" db="EMBL/GenBank/DDBJ databases">
        <title>Environmentally co-occuring mercury resistance plasmids are genetically and phenotypically diverse and confer variable context-dependent fitness effects.</title>
        <authorList>
            <person name="Hall J.P.J."/>
            <person name="Harrison E."/>
            <person name="Lilley A.K."/>
            <person name="Paterson S."/>
            <person name="Spiers A.J."/>
            <person name="Brockhurst M.A."/>
        </authorList>
    </citation>
    <scope>NUCLEOTIDE SEQUENCE [LARGE SCALE GENOMIC DNA]</scope>
    <source>
        <strain evidence="2">SBW25</strain>
        <plasmid evidence="2">pQBR57</plasmid>
    </source>
</reference>
<geneLocation type="plasmid" evidence="2">
    <name>pQBR57</name>
</geneLocation>
<keyword evidence="2" id="KW-0614">Plasmid</keyword>
<organism evidence="2">
    <name type="scientific">Pseudomonas fluorescens (strain SBW25)</name>
    <dbReference type="NCBI Taxonomy" id="216595"/>
    <lineage>
        <taxon>Bacteria</taxon>
        <taxon>Pseudomonadati</taxon>
        <taxon>Pseudomonadota</taxon>
        <taxon>Gammaproteobacteria</taxon>
        <taxon>Pseudomonadales</taxon>
        <taxon>Pseudomonadaceae</taxon>
        <taxon>Pseudomonas</taxon>
    </lineage>
</organism>
<reference evidence="2" key="1">
    <citation type="submission" date="2014-12" db="EMBL/GenBank/DDBJ databases">
        <authorList>
            <person name="Hall J."/>
        </authorList>
    </citation>
    <scope>NUCLEOTIDE SEQUENCE [LARGE SCALE GENOMIC DNA]</scope>
    <source>
        <strain evidence="2">SBW25</strain>
        <plasmid evidence="2">pQBR57</plasmid>
    </source>
</reference>
<protein>
    <submittedName>
        <fullName evidence="2">Uncharacterized protein</fullName>
    </submittedName>
</protein>
<keyword evidence="1" id="KW-0812">Transmembrane</keyword>
<feature type="transmembrane region" description="Helical" evidence="1">
    <location>
        <begin position="13"/>
        <end position="33"/>
    </location>
</feature>
<keyword evidence="1" id="KW-1133">Transmembrane helix</keyword>
<gene>
    <name evidence="2" type="ORF">PQBR57_0056</name>
</gene>
<dbReference type="EMBL" id="LN713926">
    <property type="protein sequence ID" value="CEK42009.1"/>
    <property type="molecule type" value="Genomic_DNA"/>
</dbReference>
<sequence>MVLQTKFVTVLDLWIHSLLLIHVAPTISALWTLDGCCRLPLDNS</sequence>
<evidence type="ECO:0000313" key="2">
    <source>
        <dbReference type="EMBL" id="CEK42009.1"/>
    </source>
</evidence>
<accession>A0A0G4E4B5</accession>
<evidence type="ECO:0000256" key="1">
    <source>
        <dbReference type="SAM" id="Phobius"/>
    </source>
</evidence>
<dbReference type="AlphaFoldDB" id="A0A0G4E4B5"/>